<evidence type="ECO:0000259" key="2">
    <source>
        <dbReference type="SMART" id="SM00861"/>
    </source>
</evidence>
<dbReference type="Gene3D" id="3.40.50.970">
    <property type="match status" value="1"/>
</dbReference>
<dbReference type="PANTHER" id="PTHR43825">
    <property type="entry name" value="PYRUVATE DEHYDROGENASE E1 COMPONENT"/>
    <property type="match status" value="1"/>
</dbReference>
<dbReference type="RefSeq" id="WP_153660860.1">
    <property type="nucleotide sequence ID" value="NZ_JAAIKR010000001.1"/>
</dbReference>
<organism evidence="3 4">
    <name type="scientific">Shewanella intestini</name>
    <dbReference type="NCBI Taxonomy" id="2017544"/>
    <lineage>
        <taxon>Bacteria</taxon>
        <taxon>Pseudomonadati</taxon>
        <taxon>Pseudomonadota</taxon>
        <taxon>Gammaproteobacteria</taxon>
        <taxon>Alteromonadales</taxon>
        <taxon>Shewanellaceae</taxon>
        <taxon>Shewanella</taxon>
    </lineage>
</organism>
<dbReference type="SMART" id="SM00861">
    <property type="entry name" value="Transket_pyr"/>
    <property type="match status" value="1"/>
</dbReference>
<feature type="domain" description="Transketolase-like pyrimidine-binding" evidence="2">
    <location>
        <begin position="13"/>
        <end position="178"/>
    </location>
</feature>
<comment type="caution">
    <text evidence="3">The sequence shown here is derived from an EMBL/GenBank/DDBJ whole genome shotgun (WGS) entry which is preliminary data.</text>
</comment>
<keyword evidence="4" id="KW-1185">Reference proteome</keyword>
<dbReference type="InterPro" id="IPR051157">
    <property type="entry name" value="PDH/Transketolase"/>
</dbReference>
<proteinExistence type="predicted"/>
<evidence type="ECO:0000313" key="4">
    <source>
        <dbReference type="Proteomes" id="UP000811844"/>
    </source>
</evidence>
<evidence type="ECO:0000256" key="1">
    <source>
        <dbReference type="ARBA" id="ARBA00023052"/>
    </source>
</evidence>
<gene>
    <name evidence="3" type="ORF">G3R48_01855</name>
</gene>
<name>A0ABS5HZ86_9GAMM</name>
<sequence>MSNTPTLVGQQSDSLREAFGIAIAKVADNDPQIIVLDADVAGGTGAHNFRSSHPDRFVQCGIAEQNMVSVAAGMAHSGFKPFVTTFAVFMLRGLEQIRLSVAYSNKNVKLIASHPGLDVGPDGASAQCLEDIACMRSLPGMVVLSPCDALEVEAATKALANYDGPAYMRTGRSPCPSVYVSEPEFVIGKGKVLNSGDDITLISCGVTTHRALYAAKALEEIGISTRVIHMPSIKPIDKELIWQASVETKAIISCEDHNIYGGLGSAVAEVLSERPNAPLTRLGVNDVIGCSGEPDELAAKYGIDADGIFKSAKSVYEELLSHNDK</sequence>
<dbReference type="EMBL" id="JAAIKR010000001">
    <property type="protein sequence ID" value="MBR9726734.1"/>
    <property type="molecule type" value="Genomic_DNA"/>
</dbReference>
<dbReference type="InterPro" id="IPR033248">
    <property type="entry name" value="Transketolase_C"/>
</dbReference>
<dbReference type="Proteomes" id="UP000811844">
    <property type="component" value="Unassembled WGS sequence"/>
</dbReference>
<dbReference type="SUPFAM" id="SSF52922">
    <property type="entry name" value="TK C-terminal domain-like"/>
    <property type="match status" value="1"/>
</dbReference>
<protein>
    <submittedName>
        <fullName evidence="3">Transketolase family protein</fullName>
    </submittedName>
</protein>
<dbReference type="Gene3D" id="3.40.50.920">
    <property type="match status" value="1"/>
</dbReference>
<dbReference type="InterPro" id="IPR009014">
    <property type="entry name" value="Transketo_C/PFOR_II"/>
</dbReference>
<keyword evidence="1" id="KW-0786">Thiamine pyrophosphate</keyword>
<dbReference type="PANTHER" id="PTHR43825:SF1">
    <property type="entry name" value="TRANSKETOLASE-LIKE PYRIMIDINE-BINDING DOMAIN-CONTAINING PROTEIN"/>
    <property type="match status" value="1"/>
</dbReference>
<reference evidence="3 4" key="1">
    <citation type="submission" date="2020-02" db="EMBL/GenBank/DDBJ databases">
        <title>Shewanella WXL01 sp. nov., a marine bacterium isolated from green algae in Luhuitou Fringing Reef (Northern South China Sea).</title>
        <authorList>
            <person name="Wang X."/>
        </authorList>
    </citation>
    <scope>NUCLEOTIDE SEQUENCE [LARGE SCALE GENOMIC DNA]</scope>
    <source>
        <strain evidence="3 4">MCCC 1A01895</strain>
    </source>
</reference>
<dbReference type="InterPro" id="IPR029061">
    <property type="entry name" value="THDP-binding"/>
</dbReference>
<dbReference type="Pfam" id="PF02780">
    <property type="entry name" value="Transketolase_C"/>
    <property type="match status" value="1"/>
</dbReference>
<dbReference type="Pfam" id="PF02779">
    <property type="entry name" value="Transket_pyr"/>
    <property type="match status" value="1"/>
</dbReference>
<accession>A0ABS5HZ86</accession>
<dbReference type="SUPFAM" id="SSF52518">
    <property type="entry name" value="Thiamin diphosphate-binding fold (THDP-binding)"/>
    <property type="match status" value="1"/>
</dbReference>
<evidence type="ECO:0000313" key="3">
    <source>
        <dbReference type="EMBL" id="MBR9726734.1"/>
    </source>
</evidence>
<dbReference type="InterPro" id="IPR005475">
    <property type="entry name" value="Transketolase-like_Pyr-bd"/>
</dbReference>
<dbReference type="CDD" id="cd07033">
    <property type="entry name" value="TPP_PYR_DXS_TK_like"/>
    <property type="match status" value="1"/>
</dbReference>